<evidence type="ECO:0000259" key="24">
    <source>
        <dbReference type="PROSITE" id="PS51977"/>
    </source>
</evidence>
<evidence type="ECO:0000256" key="15">
    <source>
        <dbReference type="ARBA" id="ARBA00023242"/>
    </source>
</evidence>
<dbReference type="Pfam" id="PF02877">
    <property type="entry name" value="PARP_reg"/>
    <property type="match status" value="1"/>
</dbReference>
<evidence type="ECO:0000256" key="19">
    <source>
        <dbReference type="PIRNR" id="PIRNR000489"/>
    </source>
</evidence>
<dbReference type="GO" id="GO:0003950">
    <property type="term" value="F:NAD+ poly-ADP-ribosyltransferase activity"/>
    <property type="evidence" value="ECO:0007669"/>
    <property type="project" value="UniProtKB-UniRule"/>
</dbReference>
<dbReference type="InterPro" id="IPR038650">
    <property type="entry name" value="PADR1_C_dom_sf"/>
</dbReference>
<dbReference type="SMART" id="SM00773">
    <property type="entry name" value="WGR"/>
    <property type="match status" value="1"/>
</dbReference>
<dbReference type="FunFam" id="3.90.228.10:FF:000002">
    <property type="entry name" value="Poly [ADP-ribose] polymerase"/>
    <property type="match status" value="1"/>
</dbReference>
<feature type="domain" description="PARP-type" evidence="20">
    <location>
        <begin position="122"/>
        <end position="211"/>
    </location>
</feature>
<dbReference type="InterPro" id="IPR036930">
    <property type="entry name" value="WGR_dom_sf"/>
</dbReference>
<dbReference type="Pfam" id="PF08063">
    <property type="entry name" value="Zn_ribbon_PADR1"/>
    <property type="match status" value="1"/>
</dbReference>
<dbReference type="PROSITE" id="PS51060">
    <property type="entry name" value="PARP_ALPHA_HD"/>
    <property type="match status" value="1"/>
</dbReference>
<dbReference type="InterPro" id="IPR001357">
    <property type="entry name" value="BRCT_dom"/>
</dbReference>
<keyword evidence="7" id="KW-0548">Nucleotidyltransferase</keyword>
<evidence type="ECO:0000256" key="18">
    <source>
        <dbReference type="ARBA" id="ARBA00071874"/>
    </source>
</evidence>
<dbReference type="GO" id="GO:1990404">
    <property type="term" value="F:NAD+-protein mono-ADP-ribosyltransferase activity"/>
    <property type="evidence" value="ECO:0007669"/>
    <property type="project" value="TreeGrafter"/>
</dbReference>
<comment type="similarity">
    <text evidence="16">Belongs to the ARTD/PARP family.</text>
</comment>
<feature type="domain" description="PARP catalytic" evidence="22">
    <location>
        <begin position="781"/>
        <end position="1005"/>
    </location>
</feature>
<comment type="catalytic activity">
    <reaction evidence="17 19">
        <text>NAD(+) + (ADP-D-ribosyl)n-acceptor = nicotinamide + (ADP-D-ribosyl)n+1-acceptor + H(+).</text>
        <dbReference type="EC" id="2.4.2.30"/>
    </reaction>
</comment>
<dbReference type="EMBL" id="OU895879">
    <property type="protein sequence ID" value="CAG9808951.1"/>
    <property type="molecule type" value="Genomic_DNA"/>
</dbReference>
<dbReference type="PROSITE" id="PS51977">
    <property type="entry name" value="WGR"/>
    <property type="match status" value="1"/>
</dbReference>
<dbReference type="InterPro" id="IPR008893">
    <property type="entry name" value="WGR_domain"/>
</dbReference>
<evidence type="ECO:0000256" key="14">
    <source>
        <dbReference type="ARBA" id="ARBA00023125"/>
    </source>
</evidence>
<keyword evidence="12 19" id="KW-0862">Zinc</keyword>
<dbReference type="GO" id="GO:0005730">
    <property type="term" value="C:nucleolus"/>
    <property type="evidence" value="ECO:0007669"/>
    <property type="project" value="TreeGrafter"/>
</dbReference>
<dbReference type="Gene3D" id="2.20.140.10">
    <property type="entry name" value="WGR domain"/>
    <property type="match status" value="1"/>
</dbReference>
<reference evidence="25" key="1">
    <citation type="submission" date="2022-01" db="EMBL/GenBank/DDBJ databases">
        <authorList>
            <person name="King R."/>
        </authorList>
    </citation>
    <scope>NUCLEOTIDE SEQUENCE</scope>
</reference>
<feature type="domain" description="PARP-type" evidence="20">
    <location>
        <begin position="6"/>
        <end position="88"/>
    </location>
</feature>
<evidence type="ECO:0000256" key="16">
    <source>
        <dbReference type="ARBA" id="ARBA00024347"/>
    </source>
</evidence>
<name>A0A9N9WX27_9DIPT</name>
<protein>
    <recommendedName>
        <fullName evidence="18 19">Poly [ADP-ribose] polymerase</fullName>
        <ecNumber evidence="4 19">2.4.2.30</ecNumber>
    </recommendedName>
</protein>
<keyword evidence="11" id="KW-0863">Zinc-finger</keyword>
<dbReference type="SUPFAM" id="SSF47587">
    <property type="entry name" value="Domain of poly(ADP-ribose) polymerase"/>
    <property type="match status" value="1"/>
</dbReference>
<dbReference type="PIRSF" id="PIRSF000489">
    <property type="entry name" value="NAD_ADPRT"/>
    <property type="match status" value="1"/>
</dbReference>
<keyword evidence="9" id="KW-0677">Repeat</keyword>
<dbReference type="PROSITE" id="PS50064">
    <property type="entry name" value="ZF_PARP_2"/>
    <property type="match status" value="2"/>
</dbReference>
<dbReference type="CDD" id="cd01437">
    <property type="entry name" value="parp_like"/>
    <property type="match status" value="1"/>
</dbReference>
<dbReference type="InterPro" id="IPR001510">
    <property type="entry name" value="Znf_PARP"/>
</dbReference>
<dbReference type="FunFam" id="3.40.50.10190:FF:000051">
    <property type="entry name" value="Poly [ADP-ribose] polymerase"/>
    <property type="match status" value="1"/>
</dbReference>
<dbReference type="FunFam" id="1.20.142.10:FF:000001">
    <property type="entry name" value="Poly [ADP-ribose] polymerase"/>
    <property type="match status" value="1"/>
</dbReference>
<dbReference type="InterPro" id="IPR008288">
    <property type="entry name" value="PARP"/>
</dbReference>
<evidence type="ECO:0000256" key="17">
    <source>
        <dbReference type="ARBA" id="ARBA00033987"/>
    </source>
</evidence>
<dbReference type="PANTHER" id="PTHR10459:SF60">
    <property type="entry name" value="POLY [ADP-RIBOSE] POLYMERASE 2"/>
    <property type="match status" value="1"/>
</dbReference>
<dbReference type="SMART" id="SM01336">
    <property type="entry name" value="zf-PARP"/>
    <property type="match status" value="2"/>
</dbReference>
<dbReference type="GO" id="GO:0051287">
    <property type="term" value="F:NAD binding"/>
    <property type="evidence" value="ECO:0007669"/>
    <property type="project" value="UniProtKB-UniRule"/>
</dbReference>
<dbReference type="InterPro" id="IPR036616">
    <property type="entry name" value="Poly(ADP-ribose)pol_reg_dom_sf"/>
</dbReference>
<keyword evidence="13 19" id="KW-0520">NAD</keyword>
<evidence type="ECO:0000256" key="7">
    <source>
        <dbReference type="ARBA" id="ARBA00022695"/>
    </source>
</evidence>
<dbReference type="AlphaFoldDB" id="A0A9N9WX27"/>
<dbReference type="GO" id="GO:0006302">
    <property type="term" value="P:double-strand break repair"/>
    <property type="evidence" value="ECO:0007669"/>
    <property type="project" value="TreeGrafter"/>
</dbReference>
<dbReference type="SUPFAM" id="SSF57716">
    <property type="entry name" value="Glucocorticoid receptor-like (DNA-binding domain)"/>
    <property type="match status" value="2"/>
</dbReference>
<dbReference type="CDD" id="cd08001">
    <property type="entry name" value="WGR_PARP1_like"/>
    <property type="match status" value="1"/>
</dbReference>
<dbReference type="GO" id="GO:0008270">
    <property type="term" value="F:zinc ion binding"/>
    <property type="evidence" value="ECO:0007669"/>
    <property type="project" value="UniProtKB-KW"/>
</dbReference>
<dbReference type="SUPFAM" id="SSF56399">
    <property type="entry name" value="ADP-ribosylation"/>
    <property type="match status" value="1"/>
</dbReference>
<evidence type="ECO:0000259" key="22">
    <source>
        <dbReference type="PROSITE" id="PS51059"/>
    </source>
</evidence>
<dbReference type="Pfam" id="PF00644">
    <property type="entry name" value="PARP"/>
    <property type="match status" value="1"/>
</dbReference>
<dbReference type="SMART" id="SM01335">
    <property type="entry name" value="PADR1"/>
    <property type="match status" value="1"/>
</dbReference>
<dbReference type="Pfam" id="PF21728">
    <property type="entry name" value="PADR1_N"/>
    <property type="match status" value="1"/>
</dbReference>
<evidence type="ECO:0000256" key="8">
    <source>
        <dbReference type="ARBA" id="ARBA00022723"/>
    </source>
</evidence>
<dbReference type="InterPro" id="IPR012982">
    <property type="entry name" value="PARP1-like_PADR1_Zn_ribbon"/>
</dbReference>
<keyword evidence="14 19" id="KW-0238">DNA-binding</keyword>
<evidence type="ECO:0000259" key="20">
    <source>
        <dbReference type="PROSITE" id="PS50064"/>
    </source>
</evidence>
<organism evidence="25 26">
    <name type="scientific">Chironomus riparius</name>
    <dbReference type="NCBI Taxonomy" id="315576"/>
    <lineage>
        <taxon>Eukaryota</taxon>
        <taxon>Metazoa</taxon>
        <taxon>Ecdysozoa</taxon>
        <taxon>Arthropoda</taxon>
        <taxon>Hexapoda</taxon>
        <taxon>Insecta</taxon>
        <taxon>Pterygota</taxon>
        <taxon>Neoptera</taxon>
        <taxon>Endopterygota</taxon>
        <taxon>Diptera</taxon>
        <taxon>Nematocera</taxon>
        <taxon>Chironomoidea</taxon>
        <taxon>Chironomidae</taxon>
        <taxon>Chironominae</taxon>
        <taxon>Chironomus</taxon>
    </lineage>
</organism>
<dbReference type="SUPFAM" id="SSF142921">
    <property type="entry name" value="WGR domain-like"/>
    <property type="match status" value="1"/>
</dbReference>
<dbReference type="InterPro" id="IPR004102">
    <property type="entry name" value="Poly(ADP-ribose)pol_reg_dom"/>
</dbReference>
<dbReference type="SMART" id="SM00292">
    <property type="entry name" value="BRCT"/>
    <property type="match status" value="1"/>
</dbReference>
<comment type="catalytic activity">
    <reaction evidence="1 19">
        <text>L-aspartyl-[protein] + NAD(+) = 4-O-(ADP-D-ribosyl)-L-aspartyl-[protein] + nicotinamide</text>
        <dbReference type="Rhea" id="RHEA:54424"/>
        <dbReference type="Rhea" id="RHEA-COMP:9867"/>
        <dbReference type="Rhea" id="RHEA-COMP:13832"/>
        <dbReference type="ChEBI" id="CHEBI:17154"/>
        <dbReference type="ChEBI" id="CHEBI:29961"/>
        <dbReference type="ChEBI" id="CHEBI:57540"/>
        <dbReference type="ChEBI" id="CHEBI:138102"/>
    </reaction>
</comment>
<evidence type="ECO:0000259" key="23">
    <source>
        <dbReference type="PROSITE" id="PS51060"/>
    </source>
</evidence>
<gene>
    <name evidence="25" type="ORF">CHIRRI_LOCUS11784</name>
</gene>
<evidence type="ECO:0000256" key="2">
    <source>
        <dbReference type="ARBA" id="ARBA00000459"/>
    </source>
</evidence>
<dbReference type="Gene3D" id="3.30.1740.10">
    <property type="entry name" value="Zinc finger, PARP-type"/>
    <property type="match status" value="2"/>
</dbReference>
<evidence type="ECO:0000256" key="10">
    <source>
        <dbReference type="ARBA" id="ARBA00022765"/>
    </source>
</evidence>
<evidence type="ECO:0000313" key="25">
    <source>
        <dbReference type="EMBL" id="CAG9808951.1"/>
    </source>
</evidence>
<evidence type="ECO:0000256" key="1">
    <source>
        <dbReference type="ARBA" id="ARBA00000438"/>
    </source>
</evidence>
<keyword evidence="8 19" id="KW-0479">Metal-binding</keyword>
<evidence type="ECO:0000256" key="11">
    <source>
        <dbReference type="ARBA" id="ARBA00022771"/>
    </source>
</evidence>
<keyword evidence="15 19" id="KW-0539">Nucleus</keyword>
<evidence type="ECO:0000256" key="3">
    <source>
        <dbReference type="ARBA" id="ARBA00004123"/>
    </source>
</evidence>
<dbReference type="OrthoDB" id="429950at2759"/>
<dbReference type="GO" id="GO:0070212">
    <property type="term" value="P:protein poly-ADP-ribosylation"/>
    <property type="evidence" value="ECO:0007669"/>
    <property type="project" value="TreeGrafter"/>
</dbReference>
<keyword evidence="26" id="KW-1185">Reference proteome</keyword>
<dbReference type="Proteomes" id="UP001153620">
    <property type="component" value="Chromosome 3"/>
</dbReference>
<dbReference type="SUPFAM" id="SSF52113">
    <property type="entry name" value="BRCT domain"/>
    <property type="match status" value="1"/>
</dbReference>
<proteinExistence type="inferred from homology"/>
<keyword evidence="5 19" id="KW-0328">Glycosyltransferase</keyword>
<dbReference type="Pfam" id="PF00645">
    <property type="entry name" value="zf-PARP"/>
    <property type="match status" value="2"/>
</dbReference>
<evidence type="ECO:0000256" key="13">
    <source>
        <dbReference type="ARBA" id="ARBA00023027"/>
    </source>
</evidence>
<feature type="domain" description="BRCT" evidence="21">
    <location>
        <begin position="387"/>
        <end position="462"/>
    </location>
</feature>
<evidence type="ECO:0000259" key="21">
    <source>
        <dbReference type="PROSITE" id="PS50172"/>
    </source>
</evidence>
<evidence type="ECO:0000256" key="5">
    <source>
        <dbReference type="ARBA" id="ARBA00022676"/>
    </source>
</evidence>
<evidence type="ECO:0000256" key="6">
    <source>
        <dbReference type="ARBA" id="ARBA00022679"/>
    </source>
</evidence>
<evidence type="ECO:0000313" key="26">
    <source>
        <dbReference type="Proteomes" id="UP001153620"/>
    </source>
</evidence>
<dbReference type="Gene3D" id="3.90.228.10">
    <property type="match status" value="1"/>
</dbReference>
<evidence type="ECO:0000256" key="4">
    <source>
        <dbReference type="ARBA" id="ARBA00012020"/>
    </source>
</evidence>
<comment type="catalytic activity">
    <reaction evidence="2 19">
        <text>L-glutamyl-[protein] + NAD(+) = 5-O-(ADP-D-ribosyl)-L-glutamyl-[protein] + nicotinamide</text>
        <dbReference type="Rhea" id="RHEA:58224"/>
        <dbReference type="Rhea" id="RHEA-COMP:10208"/>
        <dbReference type="Rhea" id="RHEA-COMP:15089"/>
        <dbReference type="ChEBI" id="CHEBI:17154"/>
        <dbReference type="ChEBI" id="CHEBI:29973"/>
        <dbReference type="ChEBI" id="CHEBI:57540"/>
        <dbReference type="ChEBI" id="CHEBI:142540"/>
    </reaction>
</comment>
<dbReference type="Pfam" id="PF05406">
    <property type="entry name" value="WGR"/>
    <property type="match status" value="1"/>
</dbReference>
<dbReference type="PROSITE" id="PS52007">
    <property type="entry name" value="PADR1"/>
    <property type="match status" value="1"/>
</dbReference>
<dbReference type="GO" id="GO:0003677">
    <property type="term" value="F:DNA binding"/>
    <property type="evidence" value="ECO:0007669"/>
    <property type="project" value="UniProtKB-UniRule"/>
</dbReference>
<keyword evidence="10" id="KW-0013">ADP-ribosylation</keyword>
<comment type="subcellular location">
    <subcellularLocation>
        <location evidence="3 19">Nucleus</location>
    </subcellularLocation>
</comment>
<dbReference type="EC" id="2.4.2.30" evidence="4 19"/>
<evidence type="ECO:0000256" key="12">
    <source>
        <dbReference type="ARBA" id="ARBA00022833"/>
    </source>
</evidence>
<accession>A0A9N9WX27</accession>
<dbReference type="InterPro" id="IPR049296">
    <property type="entry name" value="PARP1-like_PADR1_N"/>
</dbReference>
<feature type="domain" description="WGR" evidence="24">
    <location>
        <begin position="534"/>
        <end position="631"/>
    </location>
</feature>
<dbReference type="PROSITE" id="PS51059">
    <property type="entry name" value="PARP_CATALYTIC"/>
    <property type="match status" value="1"/>
</dbReference>
<dbReference type="Gene3D" id="3.40.50.10190">
    <property type="entry name" value="BRCT domain"/>
    <property type="match status" value="1"/>
</dbReference>
<evidence type="ECO:0000256" key="9">
    <source>
        <dbReference type="ARBA" id="ARBA00022737"/>
    </source>
</evidence>
<dbReference type="InterPro" id="IPR050800">
    <property type="entry name" value="ARTD/PARP"/>
</dbReference>
<dbReference type="InterPro" id="IPR036420">
    <property type="entry name" value="BRCT_dom_sf"/>
</dbReference>
<keyword evidence="6 19" id="KW-0808">Transferase</keyword>
<sequence>MDDFPFKVEYAKSGRASCRGCKSSIGKDDLRLARMVQSYHHDGKDPHWFHMNCFFAKHRPKSIEEVEHFENIRYEDQKTIRGKIEELSGILLPEPKRKGKKRTADEASTSSAAAKSLIVKDFGVEYSKSSRATCVGCGSLIMKEQIRIKKMDYDTEVGQKFGGQPLWHHLECFDKIKTDYNFYLGGSDLPGFRDLSPADQKEVKNVLKAIEITEAQAKKLKSEPKDKNELKEENALETKIAKQTKQLFKVRDTIKPIAGKGDLQNILFANNSGMVEGVDGLLDRVTDFLTFGALEKCQKCKKGDLVFAKHGYKCNGTIDEWTPCDNFQEKPNRVKCVIPSELKNSKTATFFTKYKAKVEDRAVRKNLLADVKKAKEEETTREYKVKREKEPLYGFHIVILGDTKKPKDELKKIITKLGGKVVTKLQERIAVVISNPEEVEKMNSRMREVKSYDIQVVPETFLKAVEKGTRNESMEKIKSMSICEWGSDPLTRIPLEDEGPKEKESMYARNTKKTASVKLKNGTALDPESGLDDVAHVYRDNITNQLYTSVLGLTDITKNKNSFYKMQVLESDAGKNYWLFRSWGRIGTSVGSTKTDSFFSAQEACEEFERLFEDKTGNYWGTDFQKQPGKYSPIEVDYDDEEKAKQLAEKQKIKSKLPAPVQDLVKMIFDIDTMKKTMLEFELDLEKMPLGRLSKKQLQTAYETLNELDKLVAKGAKENEFIGLSNKFFTLVPHNFGMKAAPIISTLEIIQSKREMIDSLLEIEIAYSILQEDDKENEDVNPVDAHYKKLKTDMKPLDKKGKEFELIKRYVENTHAKTHDKYKLEILEVFKVDRSGERRRYKPFKKLHNRQLLWHGSRLTNYAGILSHGLKIAPPEAPCTGYMFGKGIYFADMVSKSANYCCTSSQQDVGIMLLSEVALGDMHELNRANFVTKLPDGKHSTKGVGKTMPCPTGFETRDDGVVIPCGKPIVKNDLRSELLYNEYIVYDVAQVNIQYLLKLKFNYKR</sequence>
<dbReference type="PROSITE" id="PS50172">
    <property type="entry name" value="BRCT"/>
    <property type="match status" value="1"/>
</dbReference>
<dbReference type="Gene3D" id="1.20.142.10">
    <property type="entry name" value="Poly(ADP-ribose) polymerase, regulatory domain"/>
    <property type="match status" value="1"/>
</dbReference>
<dbReference type="PANTHER" id="PTHR10459">
    <property type="entry name" value="DNA LIGASE"/>
    <property type="match status" value="1"/>
</dbReference>
<dbReference type="Gene3D" id="2.20.25.630">
    <property type="match status" value="1"/>
</dbReference>
<dbReference type="CDD" id="cd17747">
    <property type="entry name" value="BRCT_PARP1"/>
    <property type="match status" value="1"/>
</dbReference>
<dbReference type="Gene3D" id="1.10.20.130">
    <property type="match status" value="1"/>
</dbReference>
<dbReference type="InterPro" id="IPR012317">
    <property type="entry name" value="Poly(ADP-ribose)pol_cat_dom"/>
</dbReference>
<dbReference type="GO" id="GO:0016779">
    <property type="term" value="F:nucleotidyltransferase activity"/>
    <property type="evidence" value="ECO:0007669"/>
    <property type="project" value="UniProtKB-KW"/>
</dbReference>
<dbReference type="Pfam" id="PF00533">
    <property type="entry name" value="BRCT"/>
    <property type="match status" value="1"/>
</dbReference>
<dbReference type="PROSITE" id="PS00347">
    <property type="entry name" value="ZF_PARP_1"/>
    <property type="match status" value="1"/>
</dbReference>
<feature type="domain" description="PARP alpha-helical" evidence="23">
    <location>
        <begin position="654"/>
        <end position="771"/>
    </location>
</feature>
<dbReference type="InterPro" id="IPR036957">
    <property type="entry name" value="Znf_PARP_sf"/>
</dbReference>
<reference evidence="25" key="2">
    <citation type="submission" date="2022-10" db="EMBL/GenBank/DDBJ databases">
        <authorList>
            <consortium name="ENA_rothamsted_submissions"/>
            <consortium name="culmorum"/>
            <person name="King R."/>
        </authorList>
    </citation>
    <scope>NUCLEOTIDE SEQUENCE</scope>
</reference>